<dbReference type="OrthoDB" id="9938228at2"/>
<gene>
    <name evidence="2" type="ordered locus">PCC7424_1329</name>
</gene>
<keyword evidence="1" id="KW-0812">Transmembrane</keyword>
<dbReference type="KEGG" id="cyc:PCC7424_1329"/>
<evidence type="ECO:0000256" key="1">
    <source>
        <dbReference type="SAM" id="Phobius"/>
    </source>
</evidence>
<feature type="transmembrane region" description="Helical" evidence="1">
    <location>
        <begin position="64"/>
        <end position="87"/>
    </location>
</feature>
<sequence length="96" mass="11202">MKNKFFRGFQVFFKRKFRKVAHQAGKAVNQEIDEIIDKTLSHQEMEALIVRAVEKLILRLFRKYSLIIIGVIISLFTIQLAVLNLSIKSIETCHIL</sequence>
<keyword evidence="3" id="KW-1185">Reference proteome</keyword>
<evidence type="ECO:0000313" key="2">
    <source>
        <dbReference type="EMBL" id="ACK69774.1"/>
    </source>
</evidence>
<dbReference type="AlphaFoldDB" id="B7K7K6"/>
<evidence type="ECO:0000313" key="3">
    <source>
        <dbReference type="Proteomes" id="UP000002384"/>
    </source>
</evidence>
<accession>B7K7K6</accession>
<protein>
    <submittedName>
        <fullName evidence="2">Uncharacterized protein</fullName>
    </submittedName>
</protein>
<dbReference type="eggNOG" id="ENOG5032HPM">
    <property type="taxonomic scope" value="Bacteria"/>
</dbReference>
<dbReference type="Proteomes" id="UP000002384">
    <property type="component" value="Chromosome"/>
</dbReference>
<dbReference type="RefSeq" id="WP_012598720.1">
    <property type="nucleotide sequence ID" value="NC_011729.1"/>
</dbReference>
<keyword evidence="1" id="KW-0472">Membrane</keyword>
<proteinExistence type="predicted"/>
<dbReference type="HOGENOM" id="CLU_2355061_0_0_3"/>
<reference evidence="3" key="1">
    <citation type="journal article" date="2011" name="MBio">
        <title>Novel metabolic attributes of the genus Cyanothece, comprising a group of unicellular nitrogen-fixing Cyanobacteria.</title>
        <authorList>
            <person name="Bandyopadhyay A."/>
            <person name="Elvitigala T."/>
            <person name="Welsh E."/>
            <person name="Stockel J."/>
            <person name="Liberton M."/>
            <person name="Min H."/>
            <person name="Sherman L.A."/>
            <person name="Pakrasi H.B."/>
        </authorList>
    </citation>
    <scope>NUCLEOTIDE SEQUENCE [LARGE SCALE GENOMIC DNA]</scope>
    <source>
        <strain evidence="3">PCC 7424</strain>
    </source>
</reference>
<organism evidence="2 3">
    <name type="scientific">Gloeothece citriformis (strain PCC 7424)</name>
    <name type="common">Cyanothece sp. (strain PCC 7424)</name>
    <dbReference type="NCBI Taxonomy" id="65393"/>
    <lineage>
        <taxon>Bacteria</taxon>
        <taxon>Bacillati</taxon>
        <taxon>Cyanobacteriota</taxon>
        <taxon>Cyanophyceae</taxon>
        <taxon>Oscillatoriophycideae</taxon>
        <taxon>Chroococcales</taxon>
        <taxon>Aphanothecaceae</taxon>
        <taxon>Gloeothece</taxon>
        <taxon>Gloeothece citriformis</taxon>
    </lineage>
</organism>
<dbReference type="EMBL" id="CP001291">
    <property type="protein sequence ID" value="ACK69774.1"/>
    <property type="molecule type" value="Genomic_DNA"/>
</dbReference>
<name>B7K7K6_GLOC7</name>
<keyword evidence="1" id="KW-1133">Transmembrane helix</keyword>